<dbReference type="Gene3D" id="1.20.1540.10">
    <property type="entry name" value="Rhomboid-like"/>
    <property type="match status" value="1"/>
</dbReference>
<dbReference type="OrthoDB" id="418595at2759"/>
<comment type="subcellular location">
    <subcellularLocation>
        <location evidence="2">Membrane</location>
        <topology evidence="2">Multi-pass membrane protein</topology>
    </subcellularLocation>
</comment>
<sequence length="358" mass="40588">MTAHQLQAVFQELDYLDDGYQDGFVSHVGLRRIILETPELEAEIGPTLTRALLVRAEQNLYGRLTFEEFVFLAREVDHYTQGRHHPKRVAPMAPRNQVHNAACKIAIPISERDERISYLDEYSCRPPPLFLPLVSIAQIGVFVWHVVSLTNRGENVGPNGPPYIGDLIFNPNLKFEVWRFASYMLVHSGYFHIIFNVLIQLLLGIPLEMVHRWWRIMLIYICGVVAGSLASSITDPNVYLAGASGGVYALITAHLANVVFNWKEMEFPFLRLVAFLLLTGVDTGVAVYYRYFKRVDTKVSYVAHIAGALVGLLLGIVVLRNLRVHSWERVIWWFSLLLFLGLFLSAIVWNAVLIGLAV</sequence>
<organism evidence="13 14">
    <name type="scientific">Tigriopus californicus</name>
    <name type="common">Marine copepod</name>
    <dbReference type="NCBI Taxonomy" id="6832"/>
    <lineage>
        <taxon>Eukaryota</taxon>
        <taxon>Metazoa</taxon>
        <taxon>Ecdysozoa</taxon>
        <taxon>Arthropoda</taxon>
        <taxon>Crustacea</taxon>
        <taxon>Multicrustacea</taxon>
        <taxon>Hexanauplia</taxon>
        <taxon>Copepoda</taxon>
        <taxon>Harpacticoida</taxon>
        <taxon>Harpacticidae</taxon>
        <taxon>Tigriopus</taxon>
    </lineage>
</organism>
<feature type="transmembrane region" description="Helical" evidence="11">
    <location>
        <begin position="213"/>
        <end position="233"/>
    </location>
</feature>
<evidence type="ECO:0000259" key="12">
    <source>
        <dbReference type="Pfam" id="PF01694"/>
    </source>
</evidence>
<dbReference type="GO" id="GO:0016020">
    <property type="term" value="C:membrane"/>
    <property type="evidence" value="ECO:0007669"/>
    <property type="project" value="UniProtKB-SubCell"/>
</dbReference>
<dbReference type="PANTHER" id="PTHR45840:SF8">
    <property type="entry name" value="RHOMBOID PROTEASE"/>
    <property type="match status" value="1"/>
</dbReference>
<evidence type="ECO:0000256" key="8">
    <source>
        <dbReference type="ARBA" id="ARBA00022825"/>
    </source>
</evidence>
<feature type="domain" description="Peptidase S54 rhomboid" evidence="12">
    <location>
        <begin position="175"/>
        <end position="320"/>
    </location>
</feature>
<dbReference type="InterPro" id="IPR022764">
    <property type="entry name" value="Peptidase_S54_rhomboid_dom"/>
</dbReference>
<dbReference type="InterPro" id="IPR035952">
    <property type="entry name" value="Rhomboid-like_sf"/>
</dbReference>
<feature type="transmembrane region" description="Helical" evidence="11">
    <location>
        <begin position="180"/>
        <end position="201"/>
    </location>
</feature>
<dbReference type="EMBL" id="VCGU01000010">
    <property type="protein sequence ID" value="TRY69137.1"/>
    <property type="molecule type" value="Genomic_DNA"/>
</dbReference>
<keyword evidence="14" id="KW-1185">Reference proteome</keyword>
<comment type="caution">
    <text evidence="13">The sequence shown here is derived from an EMBL/GenBank/DDBJ whole genome shotgun (WGS) entry which is preliminary data.</text>
</comment>
<dbReference type="InterPro" id="IPR051739">
    <property type="entry name" value="Rhomboid_IM_Serine_Proteases"/>
</dbReference>
<evidence type="ECO:0000256" key="6">
    <source>
        <dbReference type="ARBA" id="ARBA00022692"/>
    </source>
</evidence>
<keyword evidence="8" id="KW-0720">Serine protease</keyword>
<feature type="transmembrane region" description="Helical" evidence="11">
    <location>
        <begin position="331"/>
        <end position="357"/>
    </location>
</feature>
<evidence type="ECO:0000256" key="5">
    <source>
        <dbReference type="ARBA" id="ARBA00022670"/>
    </source>
</evidence>
<evidence type="ECO:0000256" key="2">
    <source>
        <dbReference type="ARBA" id="ARBA00004141"/>
    </source>
</evidence>
<reference evidence="13 14" key="1">
    <citation type="journal article" date="2018" name="Nat. Ecol. Evol.">
        <title>Genomic signatures of mitonuclear coevolution across populations of Tigriopus californicus.</title>
        <authorList>
            <person name="Barreto F.S."/>
            <person name="Watson E.T."/>
            <person name="Lima T.G."/>
            <person name="Willett C.S."/>
            <person name="Edmands S."/>
            <person name="Li W."/>
            <person name="Burton R.S."/>
        </authorList>
    </citation>
    <scope>NUCLEOTIDE SEQUENCE [LARGE SCALE GENOMIC DNA]</scope>
    <source>
        <strain evidence="13 14">San Diego</strain>
    </source>
</reference>
<dbReference type="SUPFAM" id="SSF144091">
    <property type="entry name" value="Rhomboid-like"/>
    <property type="match status" value="1"/>
</dbReference>
<dbReference type="Proteomes" id="UP000318571">
    <property type="component" value="Chromosome 1"/>
</dbReference>
<keyword evidence="10 11" id="KW-0472">Membrane</keyword>
<comment type="similarity">
    <text evidence="3">Belongs to the peptidase S54 family.</text>
</comment>
<protein>
    <recommendedName>
        <fullName evidence="4">rhomboid protease</fullName>
        <ecNumber evidence="4">3.4.21.105</ecNumber>
    </recommendedName>
</protein>
<keyword evidence="6 11" id="KW-0812">Transmembrane</keyword>
<dbReference type="Pfam" id="PF01694">
    <property type="entry name" value="Rhomboid"/>
    <property type="match status" value="1"/>
</dbReference>
<dbReference type="OMA" id="SWERVIW"/>
<feature type="transmembrane region" description="Helical" evidence="11">
    <location>
        <begin position="269"/>
        <end position="289"/>
    </location>
</feature>
<keyword evidence="5" id="KW-0645">Protease</keyword>
<name>A0A553NUM1_TIGCA</name>
<dbReference type="GO" id="GO:0004252">
    <property type="term" value="F:serine-type endopeptidase activity"/>
    <property type="evidence" value="ECO:0007669"/>
    <property type="project" value="InterPro"/>
</dbReference>
<evidence type="ECO:0000256" key="3">
    <source>
        <dbReference type="ARBA" id="ARBA00009045"/>
    </source>
</evidence>
<feature type="transmembrane region" description="Helical" evidence="11">
    <location>
        <begin position="301"/>
        <end position="319"/>
    </location>
</feature>
<evidence type="ECO:0000256" key="9">
    <source>
        <dbReference type="ARBA" id="ARBA00022989"/>
    </source>
</evidence>
<dbReference type="EC" id="3.4.21.105" evidence="4"/>
<evidence type="ECO:0000256" key="7">
    <source>
        <dbReference type="ARBA" id="ARBA00022801"/>
    </source>
</evidence>
<dbReference type="FunFam" id="1.20.1540.10:FF:000007">
    <property type="entry name" value="Rhomboid like 2"/>
    <property type="match status" value="1"/>
</dbReference>
<feature type="transmembrane region" description="Helical" evidence="11">
    <location>
        <begin position="239"/>
        <end position="262"/>
    </location>
</feature>
<keyword evidence="9 11" id="KW-1133">Transmembrane helix</keyword>
<dbReference type="AlphaFoldDB" id="A0A553NUM1"/>
<keyword evidence="7" id="KW-0378">Hydrolase</keyword>
<dbReference type="PANTHER" id="PTHR45840">
    <property type="entry name" value="RHOMBOID-RELATED PROTEIN"/>
    <property type="match status" value="1"/>
</dbReference>
<evidence type="ECO:0000256" key="1">
    <source>
        <dbReference type="ARBA" id="ARBA00000156"/>
    </source>
</evidence>
<accession>A0A553NUM1</accession>
<comment type="catalytic activity">
    <reaction evidence="1">
        <text>Cleaves type-1 transmembrane domains using a catalytic dyad composed of serine and histidine that are contributed by different transmembrane domains.</text>
        <dbReference type="EC" id="3.4.21.105"/>
    </reaction>
</comment>
<proteinExistence type="inferred from homology"/>
<gene>
    <name evidence="13" type="ORF">TCAL_02519</name>
</gene>
<evidence type="ECO:0000313" key="13">
    <source>
        <dbReference type="EMBL" id="TRY69137.1"/>
    </source>
</evidence>
<evidence type="ECO:0000256" key="11">
    <source>
        <dbReference type="SAM" id="Phobius"/>
    </source>
</evidence>
<dbReference type="GO" id="GO:0006508">
    <property type="term" value="P:proteolysis"/>
    <property type="evidence" value="ECO:0007669"/>
    <property type="project" value="UniProtKB-KW"/>
</dbReference>
<evidence type="ECO:0000313" key="14">
    <source>
        <dbReference type="Proteomes" id="UP000318571"/>
    </source>
</evidence>
<evidence type="ECO:0000256" key="10">
    <source>
        <dbReference type="ARBA" id="ARBA00023136"/>
    </source>
</evidence>
<evidence type="ECO:0000256" key="4">
    <source>
        <dbReference type="ARBA" id="ARBA00013039"/>
    </source>
</evidence>